<dbReference type="PROSITE" id="PS50157">
    <property type="entry name" value="ZINC_FINGER_C2H2_2"/>
    <property type="match status" value="4"/>
</dbReference>
<dbReference type="PROSITE" id="PS00028">
    <property type="entry name" value="ZINC_FINGER_C2H2_1"/>
    <property type="match status" value="3"/>
</dbReference>
<dbReference type="InterPro" id="IPR036236">
    <property type="entry name" value="Znf_C2H2_sf"/>
</dbReference>
<dbReference type="GO" id="GO:0008270">
    <property type="term" value="F:zinc ion binding"/>
    <property type="evidence" value="ECO:0007669"/>
    <property type="project" value="UniProtKB-KW"/>
</dbReference>
<dbReference type="AlphaFoldDB" id="A0A238BP72"/>
<feature type="region of interest" description="Disordered" evidence="8">
    <location>
        <begin position="52"/>
        <end position="83"/>
    </location>
</feature>
<evidence type="ECO:0000256" key="4">
    <source>
        <dbReference type="ARBA" id="ARBA00022771"/>
    </source>
</evidence>
<feature type="compositionally biased region" description="Basic and acidic residues" evidence="8">
    <location>
        <begin position="61"/>
        <end position="70"/>
    </location>
</feature>
<evidence type="ECO:0000256" key="2">
    <source>
        <dbReference type="ARBA" id="ARBA00022723"/>
    </source>
</evidence>
<keyword evidence="12" id="KW-1185">Reference proteome</keyword>
<evidence type="ECO:0000256" key="5">
    <source>
        <dbReference type="ARBA" id="ARBA00022833"/>
    </source>
</evidence>
<evidence type="ECO:0000256" key="1">
    <source>
        <dbReference type="ARBA" id="ARBA00004123"/>
    </source>
</evidence>
<dbReference type="GO" id="GO:0000981">
    <property type="term" value="F:DNA-binding transcription factor activity, RNA polymerase II-specific"/>
    <property type="evidence" value="ECO:0007669"/>
    <property type="project" value="TreeGrafter"/>
</dbReference>
<dbReference type="SMART" id="SM00355">
    <property type="entry name" value="ZnF_C2H2"/>
    <property type="match status" value="4"/>
</dbReference>
<keyword evidence="3" id="KW-0677">Repeat</keyword>
<dbReference type="Pfam" id="PF00096">
    <property type="entry name" value="zf-C2H2"/>
    <property type="match status" value="1"/>
</dbReference>
<evidence type="ECO:0000256" key="3">
    <source>
        <dbReference type="ARBA" id="ARBA00022737"/>
    </source>
</evidence>
<feature type="domain" description="C2H2-type" evidence="10">
    <location>
        <begin position="149"/>
        <end position="176"/>
    </location>
</feature>
<dbReference type="SUPFAM" id="SSF57667">
    <property type="entry name" value="beta-beta-alpha zinc fingers"/>
    <property type="match status" value="2"/>
</dbReference>
<protein>
    <submittedName>
        <fullName evidence="11">Zinc finger, C2H2 type</fullName>
    </submittedName>
</protein>
<reference evidence="11 12" key="1">
    <citation type="submission" date="2015-12" db="EMBL/GenBank/DDBJ databases">
        <title>Draft genome of the nematode, Onchocerca flexuosa.</title>
        <authorList>
            <person name="Mitreva M."/>
        </authorList>
    </citation>
    <scope>NUCLEOTIDE SEQUENCE [LARGE SCALE GENOMIC DNA]</scope>
    <source>
        <strain evidence="11">Red Deer</strain>
    </source>
</reference>
<gene>
    <name evidence="11" type="ORF">X798_06556</name>
</gene>
<evidence type="ECO:0000256" key="7">
    <source>
        <dbReference type="PROSITE-ProRule" id="PRU00042"/>
    </source>
</evidence>
<keyword evidence="5" id="KW-0862">Zinc</keyword>
<keyword evidence="6" id="KW-0539">Nucleus</keyword>
<evidence type="ECO:0000256" key="9">
    <source>
        <dbReference type="SAM" id="SignalP"/>
    </source>
</evidence>
<dbReference type="Proteomes" id="UP000242913">
    <property type="component" value="Unassembled WGS sequence"/>
</dbReference>
<dbReference type="PANTHER" id="PTHR23226:SF416">
    <property type="entry name" value="FI01424P"/>
    <property type="match status" value="1"/>
</dbReference>
<dbReference type="GO" id="GO:0000978">
    <property type="term" value="F:RNA polymerase II cis-regulatory region sequence-specific DNA binding"/>
    <property type="evidence" value="ECO:0007669"/>
    <property type="project" value="TreeGrafter"/>
</dbReference>
<dbReference type="OrthoDB" id="9439903at2759"/>
<evidence type="ECO:0000256" key="6">
    <source>
        <dbReference type="ARBA" id="ARBA00023242"/>
    </source>
</evidence>
<dbReference type="EMBL" id="KZ270105">
    <property type="protein sequence ID" value="OZC06450.1"/>
    <property type="molecule type" value="Genomic_DNA"/>
</dbReference>
<dbReference type="GO" id="GO:0000122">
    <property type="term" value="P:negative regulation of transcription by RNA polymerase II"/>
    <property type="evidence" value="ECO:0007669"/>
    <property type="project" value="UniProtKB-ARBA"/>
</dbReference>
<dbReference type="InterPro" id="IPR013087">
    <property type="entry name" value="Znf_C2H2_type"/>
</dbReference>
<feature type="domain" description="C2H2-type" evidence="10">
    <location>
        <begin position="121"/>
        <end position="148"/>
    </location>
</feature>
<dbReference type="FunFam" id="3.30.160.60:FF:000446">
    <property type="entry name" value="Zinc finger protein"/>
    <property type="match status" value="1"/>
</dbReference>
<feature type="chain" id="PRO_5012918178" evidence="9">
    <location>
        <begin position="22"/>
        <end position="237"/>
    </location>
</feature>
<evidence type="ECO:0000313" key="11">
    <source>
        <dbReference type="EMBL" id="OZC06450.1"/>
    </source>
</evidence>
<dbReference type="FunFam" id="3.30.160.60:FF:000176">
    <property type="entry name" value="zinc finger protein 70"/>
    <property type="match status" value="1"/>
</dbReference>
<accession>A0A238BP72</accession>
<keyword evidence="2" id="KW-0479">Metal-binding</keyword>
<comment type="subcellular location">
    <subcellularLocation>
        <location evidence="1">Nucleus</location>
    </subcellularLocation>
</comment>
<proteinExistence type="predicted"/>
<keyword evidence="4 7" id="KW-0863">Zinc-finger</keyword>
<evidence type="ECO:0000259" key="10">
    <source>
        <dbReference type="PROSITE" id="PS50157"/>
    </source>
</evidence>
<feature type="signal peptide" evidence="9">
    <location>
        <begin position="1"/>
        <end position="21"/>
    </location>
</feature>
<dbReference type="Gene3D" id="3.30.160.60">
    <property type="entry name" value="Classic Zinc Finger"/>
    <property type="match status" value="4"/>
</dbReference>
<evidence type="ECO:0000256" key="8">
    <source>
        <dbReference type="SAM" id="MobiDB-lite"/>
    </source>
</evidence>
<dbReference type="PANTHER" id="PTHR23226">
    <property type="entry name" value="ZINC FINGER AND SCAN DOMAIN-CONTAINING"/>
    <property type="match status" value="1"/>
</dbReference>
<name>A0A238BP72_9BILA</name>
<feature type="domain" description="C2H2-type" evidence="10">
    <location>
        <begin position="177"/>
        <end position="206"/>
    </location>
</feature>
<sequence length="237" mass="27693">MLFSYYFAAIVLSSCVTQVTAPNEANLSMQAEMIDHLEDENFTEQLRLAEVAQHQESSSNSEKRTGDKIKTTAKNTKTKTKQLKEKRTTKERFKCNLCDKQFEFLCRLRVHYRIHTGEKPFECNQCGRRFGQSYCLSQYKKTHANERLFKCMLCGKELKYRRDLKRHAFLHTGIKPFKCDECGREFNQKFNLIEHQKRHKDTTERPYSAVNSLMTLKTEDIAATTVLIKEIISAAKL</sequence>
<dbReference type="GO" id="GO:0005634">
    <property type="term" value="C:nucleus"/>
    <property type="evidence" value="ECO:0007669"/>
    <property type="project" value="UniProtKB-SubCell"/>
</dbReference>
<organism evidence="11 12">
    <name type="scientific">Onchocerca flexuosa</name>
    <dbReference type="NCBI Taxonomy" id="387005"/>
    <lineage>
        <taxon>Eukaryota</taxon>
        <taxon>Metazoa</taxon>
        <taxon>Ecdysozoa</taxon>
        <taxon>Nematoda</taxon>
        <taxon>Chromadorea</taxon>
        <taxon>Rhabditida</taxon>
        <taxon>Spirurina</taxon>
        <taxon>Spiruromorpha</taxon>
        <taxon>Filarioidea</taxon>
        <taxon>Onchocercidae</taxon>
        <taxon>Onchocerca</taxon>
    </lineage>
</organism>
<feature type="domain" description="C2H2-type" evidence="10">
    <location>
        <begin position="93"/>
        <end position="120"/>
    </location>
</feature>
<evidence type="ECO:0000313" key="12">
    <source>
        <dbReference type="Proteomes" id="UP000242913"/>
    </source>
</evidence>
<keyword evidence="9" id="KW-0732">Signal</keyword>